<keyword evidence="2" id="KW-0648">Protein biosynthesis</keyword>
<sequence>MWGKRGCTLTTRDFETLQQMFEEHRDRNEAMTMLLRHKLETARVTRPEVTPDDVVTLNSRISFRVGNGMPETRIICRDRSRGPLGYFLPITTIRGLALLGLTEGQMTPVSRGRSLVEILQVTAIHYQPERAARIRDLDAAKGSRFRVSEGGNQAETGLHQKSLKRPDGDDPGPNAA</sequence>
<dbReference type="Gene3D" id="3.10.50.30">
    <property type="entry name" value="Transcription elongation factor, GreA/GreB, C-terminal domain"/>
    <property type="match status" value="1"/>
</dbReference>
<accession>Q11G80</accession>
<evidence type="ECO:0000313" key="2">
    <source>
        <dbReference type="EMBL" id="ABG63595.1"/>
    </source>
</evidence>
<organism evidence="2">
    <name type="scientific">Chelativorans sp. (strain BNC1)</name>
    <dbReference type="NCBI Taxonomy" id="266779"/>
    <lineage>
        <taxon>Bacteria</taxon>
        <taxon>Pseudomonadati</taxon>
        <taxon>Pseudomonadota</taxon>
        <taxon>Alphaproteobacteria</taxon>
        <taxon>Hyphomicrobiales</taxon>
        <taxon>Phyllobacteriaceae</taxon>
        <taxon>Chelativorans</taxon>
    </lineage>
</organism>
<dbReference type="OrthoDB" id="7873913at2"/>
<gene>
    <name evidence="2" type="ordered locus">Meso_2203</name>
</gene>
<feature type="region of interest" description="Disordered" evidence="1">
    <location>
        <begin position="143"/>
        <end position="176"/>
    </location>
</feature>
<dbReference type="KEGG" id="mes:Meso_2203"/>
<evidence type="ECO:0000256" key="1">
    <source>
        <dbReference type="SAM" id="MobiDB-lite"/>
    </source>
</evidence>
<dbReference type="eggNOG" id="COG0782">
    <property type="taxonomic scope" value="Bacteria"/>
</dbReference>
<dbReference type="GO" id="GO:0032784">
    <property type="term" value="P:regulation of DNA-templated transcription elongation"/>
    <property type="evidence" value="ECO:0007669"/>
    <property type="project" value="InterPro"/>
</dbReference>
<protein>
    <submittedName>
        <fullName evidence="2">GreA/GreB family elongation factor</fullName>
    </submittedName>
</protein>
<reference evidence="2" key="1">
    <citation type="submission" date="2006-06" db="EMBL/GenBank/DDBJ databases">
        <title>Complete sequence of chromosome of Chelativorans sp. BNC1.</title>
        <authorList>
            <consortium name="US DOE Joint Genome Institute"/>
            <person name="Copeland A."/>
            <person name="Lucas S."/>
            <person name="Lapidus A."/>
            <person name="Barry K."/>
            <person name="Detter J.C."/>
            <person name="Glavina del Rio T."/>
            <person name="Hammon N."/>
            <person name="Israni S."/>
            <person name="Dalin E."/>
            <person name="Tice H."/>
            <person name="Pitluck S."/>
            <person name="Chertkov O."/>
            <person name="Brettin T."/>
            <person name="Bruce D."/>
            <person name="Han C."/>
            <person name="Tapia R."/>
            <person name="Gilna P."/>
            <person name="Schmutz J."/>
            <person name="Larimer F."/>
            <person name="Land M."/>
            <person name="Hauser L."/>
            <person name="Kyrpides N."/>
            <person name="Mikhailova N."/>
            <person name="Richardson P."/>
        </authorList>
    </citation>
    <scope>NUCLEOTIDE SEQUENCE</scope>
    <source>
        <strain evidence="2">BNC1</strain>
    </source>
</reference>
<dbReference type="STRING" id="266779.Meso_2203"/>
<name>Q11G80_CHESB</name>
<dbReference type="HOGENOM" id="CLU_125929_0_0_5"/>
<keyword evidence="2" id="KW-0251">Elongation factor</keyword>
<dbReference type="GO" id="GO:0003677">
    <property type="term" value="F:DNA binding"/>
    <property type="evidence" value="ECO:0007669"/>
    <property type="project" value="InterPro"/>
</dbReference>
<proteinExistence type="predicted"/>
<dbReference type="GO" id="GO:0003746">
    <property type="term" value="F:translation elongation factor activity"/>
    <property type="evidence" value="ECO:0007669"/>
    <property type="project" value="UniProtKB-KW"/>
</dbReference>
<dbReference type="AlphaFoldDB" id="Q11G80"/>
<dbReference type="EMBL" id="CP000390">
    <property type="protein sequence ID" value="ABG63595.1"/>
    <property type="molecule type" value="Genomic_DNA"/>
</dbReference>
<dbReference type="InterPro" id="IPR036953">
    <property type="entry name" value="GreA/GreB_C_sf"/>
</dbReference>